<dbReference type="CTD" id="28959"/>
<evidence type="ECO:0000256" key="3">
    <source>
        <dbReference type="ARBA" id="ARBA00022553"/>
    </source>
</evidence>
<evidence type="ECO:0000313" key="9">
    <source>
        <dbReference type="RefSeq" id="XP_007955844.1"/>
    </source>
</evidence>
<evidence type="ECO:0000256" key="7">
    <source>
        <dbReference type="SAM" id="Phobius"/>
    </source>
</evidence>
<dbReference type="GO" id="GO:2001199">
    <property type="term" value="P:negative regulation of dendritic cell differentiation"/>
    <property type="evidence" value="ECO:0007669"/>
    <property type="project" value="TreeGrafter"/>
</dbReference>
<keyword evidence="6 7" id="KW-0472">Membrane</keyword>
<dbReference type="Proteomes" id="UP000694850">
    <property type="component" value="Unplaced"/>
</dbReference>
<sequence>MVTVNGIDVASTLPQPTHINIHIHQQSTLVQLLKAGCSMVCQLSYPQDTISPKARMNHGQLALGVTQILLGVVSCALGVFLYFGPRTELHASGCAFWAGTVAIVSGAGTIAHEKSQSRLSAYVSGLLTLAGITTVLVAVVFCVNSLKVQTNGFFYIGSVCYRPTIDGTTSGYTWMRRSKSDSKWRENQCKSYMQMLMNLFLGIRILFLAVCVLQAIVSLTFLGIGFRSLCSQSSQPLSEEGPKKKLLCEISVPSPPQEKPFMD</sequence>
<keyword evidence="4 7" id="KW-0812">Transmembrane</keyword>
<reference evidence="9" key="1">
    <citation type="submission" date="2025-08" db="UniProtKB">
        <authorList>
            <consortium name="RefSeq"/>
        </authorList>
    </citation>
    <scope>IDENTIFICATION</scope>
</reference>
<organism evidence="8 9">
    <name type="scientific">Orycteropus afer afer</name>
    <dbReference type="NCBI Taxonomy" id="1230840"/>
    <lineage>
        <taxon>Eukaryota</taxon>
        <taxon>Metazoa</taxon>
        <taxon>Chordata</taxon>
        <taxon>Craniata</taxon>
        <taxon>Vertebrata</taxon>
        <taxon>Euteleostomi</taxon>
        <taxon>Mammalia</taxon>
        <taxon>Eutheria</taxon>
        <taxon>Afrotheria</taxon>
        <taxon>Tubulidentata</taxon>
        <taxon>Orycteropodidae</taxon>
        <taxon>Orycteropus</taxon>
    </lineage>
</organism>
<dbReference type="OrthoDB" id="8951938at2759"/>
<name>A0A8B7B7B6_ORYAF</name>
<protein>
    <submittedName>
        <fullName evidence="9">Transmembrane protein 176B</fullName>
    </submittedName>
</protein>
<feature type="transmembrane region" description="Helical" evidence="7">
    <location>
        <begin position="61"/>
        <end position="83"/>
    </location>
</feature>
<dbReference type="AlphaFoldDB" id="A0A8B7B7B6"/>
<feature type="transmembrane region" description="Helical" evidence="7">
    <location>
        <begin position="89"/>
        <end position="110"/>
    </location>
</feature>
<dbReference type="PANTHER" id="PTHR15756">
    <property type="entry name" value="LR8/HCA112"/>
    <property type="match status" value="1"/>
</dbReference>
<feature type="transmembrane region" description="Helical" evidence="7">
    <location>
        <begin position="122"/>
        <end position="146"/>
    </location>
</feature>
<feature type="transmembrane region" description="Helical" evidence="7">
    <location>
        <begin position="196"/>
        <end position="226"/>
    </location>
</feature>
<comment type="similarity">
    <text evidence="2">Belongs to the TMEM176 family.</text>
</comment>
<keyword evidence="8" id="KW-1185">Reference proteome</keyword>
<dbReference type="InterPro" id="IPR009281">
    <property type="entry name" value="TMEM176A/TMEM176B"/>
</dbReference>
<dbReference type="PANTHER" id="PTHR15756:SF7">
    <property type="entry name" value="TRANSMEMBRANE PROTEIN 176B"/>
    <property type="match status" value="1"/>
</dbReference>
<evidence type="ECO:0000256" key="2">
    <source>
        <dbReference type="ARBA" id="ARBA00006022"/>
    </source>
</evidence>
<proteinExistence type="inferred from homology"/>
<accession>A0A8B7B7B6</accession>
<evidence type="ECO:0000256" key="6">
    <source>
        <dbReference type="ARBA" id="ARBA00023136"/>
    </source>
</evidence>
<keyword evidence="5 7" id="KW-1133">Transmembrane helix</keyword>
<keyword evidence="3" id="KW-0597">Phosphoprotein</keyword>
<dbReference type="GO" id="GO:0016020">
    <property type="term" value="C:membrane"/>
    <property type="evidence" value="ECO:0007669"/>
    <property type="project" value="UniProtKB-SubCell"/>
</dbReference>
<evidence type="ECO:0000256" key="5">
    <source>
        <dbReference type="ARBA" id="ARBA00022989"/>
    </source>
</evidence>
<dbReference type="Pfam" id="PF04103">
    <property type="entry name" value="CD20"/>
    <property type="match status" value="1"/>
</dbReference>
<dbReference type="GeneID" id="103211669"/>
<evidence type="ECO:0000313" key="8">
    <source>
        <dbReference type="Proteomes" id="UP000694850"/>
    </source>
</evidence>
<evidence type="ECO:0000256" key="4">
    <source>
        <dbReference type="ARBA" id="ARBA00022692"/>
    </source>
</evidence>
<dbReference type="RefSeq" id="XP_007955844.1">
    <property type="nucleotide sequence ID" value="XM_007957653.2"/>
</dbReference>
<gene>
    <name evidence="9" type="primary">TMEM176B</name>
</gene>
<evidence type="ECO:0000256" key="1">
    <source>
        <dbReference type="ARBA" id="ARBA00004141"/>
    </source>
</evidence>
<comment type="subcellular location">
    <subcellularLocation>
        <location evidence="1">Membrane</location>
        <topology evidence="1">Multi-pass membrane protein</topology>
    </subcellularLocation>
</comment>
<dbReference type="InterPro" id="IPR007237">
    <property type="entry name" value="CD20-like"/>
</dbReference>